<comment type="caution">
    <text evidence="5">The sequence shown here is derived from an EMBL/GenBank/DDBJ whole genome shotgun (WGS) entry which is preliminary data.</text>
</comment>
<dbReference type="CDD" id="cd07564">
    <property type="entry name" value="nitrilases_CHs"/>
    <property type="match status" value="1"/>
</dbReference>
<dbReference type="GO" id="GO:0000257">
    <property type="term" value="F:nitrilase activity"/>
    <property type="evidence" value="ECO:0007669"/>
    <property type="project" value="UniProtKB-ARBA"/>
</dbReference>
<feature type="active site" description="Proton acceptor" evidence="2">
    <location>
        <position position="46"/>
    </location>
</feature>
<dbReference type="InterPro" id="IPR000132">
    <property type="entry name" value="Nitrilase/CN_hydratase_CS"/>
</dbReference>
<evidence type="ECO:0000313" key="5">
    <source>
        <dbReference type="EMBL" id="KAJ3491075.1"/>
    </source>
</evidence>
<gene>
    <name evidence="5" type="ORF">NLI96_g968</name>
</gene>
<dbReference type="PROSITE" id="PS00920">
    <property type="entry name" value="NITRIL_CHT_1"/>
    <property type="match status" value="1"/>
</dbReference>
<feature type="domain" description="CN hydrolase" evidence="4">
    <location>
        <begin position="5"/>
        <end position="286"/>
    </location>
</feature>
<evidence type="ECO:0000256" key="2">
    <source>
        <dbReference type="PROSITE-ProRule" id="PRU10139"/>
    </source>
</evidence>
<dbReference type="InterPro" id="IPR036526">
    <property type="entry name" value="C-N_Hydrolase_sf"/>
</dbReference>
<dbReference type="InterPro" id="IPR003010">
    <property type="entry name" value="C-N_Hydrolase"/>
</dbReference>
<proteinExistence type="inferred from homology"/>
<sequence length="507" mass="55369">MANRIRASVVQAATAAYSLSDTLDKLERLTRVAKERDGAQLVVFPEAFIGGYPKMSNFGMSVGVRRPEGRDEFVGYYNAAIEIPSPTIARLEGLSRELDVFLVVGVIERDLGTLYCTAVFVDPVQGYVAKHRKLVPTAMERTIWGRGDSSTLPVLDVNFRKPQSEELIAKTKISATICWENYMPLLRTFYYSKGTQIYCAPTVDARPFWQHTVTHIALEGRCFVLSACQYAEEKDYPAGHAVTDDPERSPNNVMIAGGSVIISPLGKVLAGPLLGEEGVITAELDLDDIARGKFDLDVTGHYARPDGLQKGAAILKNCVPHLQNLFSVISMASTSTTPTKTSTTGLMDKVLTYTPHSQLPVSTTSSPRRRKTRSEPQKGGKETVIGKQMHGISSKKRLESSGRTIYNVSRPSQAAEASQRQAFRQGTLGREVRRPLSSLSKSSMVNASEEKMAGMGDVSIGSGRDTPCAVAGLALGEPSLSGLVRETSWTTVMDNMFEEFIDTRQCL</sequence>
<dbReference type="GO" id="GO:0016836">
    <property type="term" value="F:hydro-lyase activity"/>
    <property type="evidence" value="ECO:0007669"/>
    <property type="project" value="UniProtKB-ARBA"/>
</dbReference>
<dbReference type="InterPro" id="IPR044149">
    <property type="entry name" value="Nitrilases_CHs"/>
</dbReference>
<reference evidence="5" key="1">
    <citation type="submission" date="2022-07" db="EMBL/GenBank/DDBJ databases">
        <title>Genome Sequence of Physisporinus lineatus.</title>
        <authorList>
            <person name="Buettner E."/>
        </authorList>
    </citation>
    <scope>NUCLEOTIDE SEQUENCE</scope>
    <source>
        <strain evidence="5">VT162</strain>
    </source>
</reference>
<feature type="region of interest" description="Disordered" evidence="3">
    <location>
        <begin position="352"/>
        <end position="399"/>
    </location>
</feature>
<dbReference type="Gene3D" id="3.60.110.10">
    <property type="entry name" value="Carbon-nitrogen hydrolase"/>
    <property type="match status" value="1"/>
</dbReference>
<accession>A0AAD5VGY6</accession>
<protein>
    <recommendedName>
        <fullName evidence="4">CN hydrolase domain-containing protein</fullName>
    </recommendedName>
</protein>
<comment type="similarity">
    <text evidence="1">Belongs to the carbon-nitrogen hydrolase superfamily. Nitrilase family.</text>
</comment>
<organism evidence="5 6">
    <name type="scientific">Meripilus lineatus</name>
    <dbReference type="NCBI Taxonomy" id="2056292"/>
    <lineage>
        <taxon>Eukaryota</taxon>
        <taxon>Fungi</taxon>
        <taxon>Dikarya</taxon>
        <taxon>Basidiomycota</taxon>
        <taxon>Agaricomycotina</taxon>
        <taxon>Agaricomycetes</taxon>
        <taxon>Polyporales</taxon>
        <taxon>Meripilaceae</taxon>
        <taxon>Meripilus</taxon>
    </lineage>
</organism>
<evidence type="ECO:0000256" key="3">
    <source>
        <dbReference type="SAM" id="MobiDB-lite"/>
    </source>
</evidence>
<dbReference type="PANTHER" id="PTHR46044:SF1">
    <property type="entry name" value="CN HYDROLASE DOMAIN-CONTAINING PROTEIN"/>
    <property type="match status" value="1"/>
</dbReference>
<dbReference type="AlphaFoldDB" id="A0AAD5VGY6"/>
<dbReference type="EMBL" id="JANAWD010000018">
    <property type="protein sequence ID" value="KAJ3491075.1"/>
    <property type="molecule type" value="Genomic_DNA"/>
</dbReference>
<dbReference type="PANTHER" id="PTHR46044">
    <property type="entry name" value="NITRILASE"/>
    <property type="match status" value="1"/>
</dbReference>
<name>A0AAD5VGY6_9APHY</name>
<evidence type="ECO:0000313" key="6">
    <source>
        <dbReference type="Proteomes" id="UP001212997"/>
    </source>
</evidence>
<dbReference type="Pfam" id="PF00795">
    <property type="entry name" value="CN_hydrolase"/>
    <property type="match status" value="1"/>
</dbReference>
<dbReference type="PROSITE" id="PS50263">
    <property type="entry name" value="CN_HYDROLASE"/>
    <property type="match status" value="1"/>
</dbReference>
<dbReference type="Proteomes" id="UP001212997">
    <property type="component" value="Unassembled WGS sequence"/>
</dbReference>
<dbReference type="SUPFAM" id="SSF56317">
    <property type="entry name" value="Carbon-nitrogen hydrolase"/>
    <property type="match status" value="1"/>
</dbReference>
<evidence type="ECO:0000259" key="4">
    <source>
        <dbReference type="PROSITE" id="PS50263"/>
    </source>
</evidence>
<evidence type="ECO:0000256" key="1">
    <source>
        <dbReference type="ARBA" id="ARBA00008129"/>
    </source>
</evidence>
<keyword evidence="6" id="KW-1185">Reference proteome</keyword>